<protein>
    <submittedName>
        <fullName evidence="2">Uncharacterized protein</fullName>
    </submittedName>
</protein>
<proteinExistence type="predicted"/>
<accession>A0A8H7PYU6</accession>
<sequence length="134" mass="15274">MRLFKLSLVCATLILTTYIRATAIDRTDLRDSISSNVKRAEIDDPNSIFDNAERFRDAERELPKATSIEELDPNCAEVDDLRFHARLCRTVNCRQSLNNWDCENCTSILPDGEVLVYFNTAPHEIIGQIVRSKA</sequence>
<dbReference type="OrthoDB" id="426718at2759"/>
<keyword evidence="1" id="KW-0732">Signal</keyword>
<keyword evidence="3" id="KW-1185">Reference proteome</keyword>
<dbReference type="Proteomes" id="UP000654370">
    <property type="component" value="Unassembled WGS sequence"/>
</dbReference>
<comment type="caution">
    <text evidence="2">The sequence shown here is derived from an EMBL/GenBank/DDBJ whole genome shotgun (WGS) entry which is preliminary data.</text>
</comment>
<gene>
    <name evidence="2" type="ORF">INT43_007235</name>
</gene>
<feature type="signal peptide" evidence="1">
    <location>
        <begin position="1"/>
        <end position="21"/>
    </location>
</feature>
<evidence type="ECO:0000313" key="2">
    <source>
        <dbReference type="EMBL" id="KAG2182308.1"/>
    </source>
</evidence>
<name>A0A8H7PYU6_MORIS</name>
<evidence type="ECO:0000256" key="1">
    <source>
        <dbReference type="SAM" id="SignalP"/>
    </source>
</evidence>
<evidence type="ECO:0000313" key="3">
    <source>
        <dbReference type="Proteomes" id="UP000654370"/>
    </source>
</evidence>
<reference evidence="2" key="1">
    <citation type="submission" date="2020-12" db="EMBL/GenBank/DDBJ databases">
        <title>Metabolic potential, ecology and presence of endohyphal bacteria is reflected in genomic diversity of Mucoromycotina.</title>
        <authorList>
            <person name="Muszewska A."/>
            <person name="Okrasinska A."/>
            <person name="Steczkiewicz K."/>
            <person name="Drgas O."/>
            <person name="Orlowska M."/>
            <person name="Perlinska-Lenart U."/>
            <person name="Aleksandrzak-Piekarczyk T."/>
            <person name="Szatraj K."/>
            <person name="Zielenkiewicz U."/>
            <person name="Pilsyk S."/>
            <person name="Malc E."/>
            <person name="Mieczkowski P."/>
            <person name="Kruszewska J.S."/>
            <person name="Biernat P."/>
            <person name="Pawlowska J."/>
        </authorList>
    </citation>
    <scope>NUCLEOTIDE SEQUENCE</scope>
    <source>
        <strain evidence="2">WA0000067209</strain>
    </source>
</reference>
<dbReference type="EMBL" id="JAEPQZ010000004">
    <property type="protein sequence ID" value="KAG2182308.1"/>
    <property type="molecule type" value="Genomic_DNA"/>
</dbReference>
<organism evidence="2 3">
    <name type="scientific">Mortierella isabellina</name>
    <name type="common">Filamentous fungus</name>
    <name type="synonym">Umbelopsis isabellina</name>
    <dbReference type="NCBI Taxonomy" id="91625"/>
    <lineage>
        <taxon>Eukaryota</taxon>
        <taxon>Fungi</taxon>
        <taxon>Fungi incertae sedis</taxon>
        <taxon>Mucoromycota</taxon>
        <taxon>Mucoromycotina</taxon>
        <taxon>Umbelopsidomycetes</taxon>
        <taxon>Umbelopsidales</taxon>
        <taxon>Umbelopsidaceae</taxon>
        <taxon>Umbelopsis</taxon>
    </lineage>
</organism>
<dbReference type="AlphaFoldDB" id="A0A8H7PYU6"/>
<feature type="chain" id="PRO_5034125511" evidence="1">
    <location>
        <begin position="22"/>
        <end position="134"/>
    </location>
</feature>